<dbReference type="Gene3D" id="3.30.40.10">
    <property type="entry name" value="Zinc/RING finger domain, C3HC4 (zinc finger)"/>
    <property type="match status" value="1"/>
</dbReference>
<dbReference type="Pfam" id="PF17123">
    <property type="entry name" value="zf-RING_11"/>
    <property type="match status" value="1"/>
</dbReference>
<dbReference type="EMBL" id="JAUIZM010000011">
    <property type="protein sequence ID" value="KAK1356747.1"/>
    <property type="molecule type" value="Genomic_DNA"/>
</dbReference>
<proteinExistence type="predicted"/>
<dbReference type="AlphaFoldDB" id="A0AAD8M244"/>
<dbReference type="InterPro" id="IPR001841">
    <property type="entry name" value="Znf_RING"/>
</dbReference>
<protein>
    <submittedName>
        <fullName evidence="2">RING-type domain-containing protein</fullName>
    </submittedName>
</protein>
<reference evidence="2" key="1">
    <citation type="submission" date="2023-02" db="EMBL/GenBank/DDBJ databases">
        <title>Genome of toxic invasive species Heracleum sosnowskyi carries increased number of genes despite the absence of recent whole-genome duplications.</title>
        <authorList>
            <person name="Schelkunov M."/>
            <person name="Shtratnikova V."/>
            <person name="Makarenko M."/>
            <person name="Klepikova A."/>
            <person name="Omelchenko D."/>
            <person name="Novikova G."/>
            <person name="Obukhova E."/>
            <person name="Bogdanov V."/>
            <person name="Penin A."/>
            <person name="Logacheva M."/>
        </authorList>
    </citation>
    <scope>NUCLEOTIDE SEQUENCE</scope>
    <source>
        <strain evidence="2">Hsosn_3</strain>
        <tissue evidence="2">Leaf</tissue>
    </source>
</reference>
<feature type="domain" description="RING-type" evidence="1">
    <location>
        <begin position="204"/>
        <end position="228"/>
    </location>
</feature>
<evidence type="ECO:0000313" key="2">
    <source>
        <dbReference type="EMBL" id="KAK1356747.1"/>
    </source>
</evidence>
<accession>A0AAD8M244</accession>
<dbReference type="Proteomes" id="UP001237642">
    <property type="component" value="Unassembled WGS sequence"/>
</dbReference>
<organism evidence="2 3">
    <name type="scientific">Heracleum sosnowskyi</name>
    <dbReference type="NCBI Taxonomy" id="360622"/>
    <lineage>
        <taxon>Eukaryota</taxon>
        <taxon>Viridiplantae</taxon>
        <taxon>Streptophyta</taxon>
        <taxon>Embryophyta</taxon>
        <taxon>Tracheophyta</taxon>
        <taxon>Spermatophyta</taxon>
        <taxon>Magnoliopsida</taxon>
        <taxon>eudicotyledons</taxon>
        <taxon>Gunneridae</taxon>
        <taxon>Pentapetalae</taxon>
        <taxon>asterids</taxon>
        <taxon>campanulids</taxon>
        <taxon>Apiales</taxon>
        <taxon>Apiaceae</taxon>
        <taxon>Apioideae</taxon>
        <taxon>apioid superclade</taxon>
        <taxon>Tordylieae</taxon>
        <taxon>Tordyliinae</taxon>
        <taxon>Heracleum</taxon>
    </lineage>
</organism>
<dbReference type="InterPro" id="IPR013083">
    <property type="entry name" value="Znf_RING/FYVE/PHD"/>
</dbReference>
<sequence>MSSPAHIDLSWTKSFAHRQICEFNVKVSESDGIVAPGDFQVLGMFPAECSTSSVSFSFADLRSPTRGYDLCQQQVLNSQPHMRPATVGFLVHRIVDYGMKLVSLHGGEDDVDFGYVIDARLDFKYFRLADEEDLALCRQFDEMEEDDGIEDYDRDENEDDIEGVEIDEDDDEDIYDMDDEANPRFRGVEEGRYNGGDGKQVIMCSVCLEDLSSGMEFNKLPCSHIFHTTFGGVDVGVDEVVLGGGGDEVLSDGGVIRVLVGSRGEFVGAGSPTVE</sequence>
<evidence type="ECO:0000259" key="1">
    <source>
        <dbReference type="Pfam" id="PF17123"/>
    </source>
</evidence>
<gene>
    <name evidence="2" type="ORF">POM88_050003</name>
</gene>
<comment type="caution">
    <text evidence="2">The sequence shown here is derived from an EMBL/GenBank/DDBJ whole genome shotgun (WGS) entry which is preliminary data.</text>
</comment>
<keyword evidence="3" id="KW-1185">Reference proteome</keyword>
<name>A0AAD8M244_9APIA</name>
<evidence type="ECO:0000313" key="3">
    <source>
        <dbReference type="Proteomes" id="UP001237642"/>
    </source>
</evidence>
<reference evidence="2" key="2">
    <citation type="submission" date="2023-05" db="EMBL/GenBank/DDBJ databases">
        <authorList>
            <person name="Schelkunov M.I."/>
        </authorList>
    </citation>
    <scope>NUCLEOTIDE SEQUENCE</scope>
    <source>
        <strain evidence="2">Hsosn_3</strain>
        <tissue evidence="2">Leaf</tissue>
    </source>
</reference>
<dbReference type="SUPFAM" id="SSF57850">
    <property type="entry name" value="RING/U-box"/>
    <property type="match status" value="1"/>
</dbReference>